<evidence type="ECO:0000256" key="5">
    <source>
        <dbReference type="ARBA" id="ARBA00022777"/>
    </source>
</evidence>
<keyword evidence="7" id="KW-0812">Transmembrane</keyword>
<evidence type="ECO:0000259" key="10">
    <source>
        <dbReference type="PROSITE" id="PS50112"/>
    </source>
</evidence>
<dbReference type="SUPFAM" id="SSF52172">
    <property type="entry name" value="CheY-like"/>
    <property type="match status" value="1"/>
</dbReference>
<feature type="domain" description="PAS" evidence="10">
    <location>
        <begin position="286"/>
        <end position="355"/>
    </location>
</feature>
<dbReference type="InterPro" id="IPR003661">
    <property type="entry name" value="HisK_dim/P_dom"/>
</dbReference>
<dbReference type="PROSITE" id="PS50110">
    <property type="entry name" value="RESPONSE_REGULATORY"/>
    <property type="match status" value="1"/>
</dbReference>
<dbReference type="InterPro" id="IPR004358">
    <property type="entry name" value="Sig_transdc_His_kin-like_C"/>
</dbReference>
<dbReference type="SMART" id="SM00086">
    <property type="entry name" value="PAC"/>
    <property type="match status" value="5"/>
</dbReference>
<dbReference type="InterPro" id="IPR005467">
    <property type="entry name" value="His_kinase_dom"/>
</dbReference>
<dbReference type="InterPro" id="IPR035965">
    <property type="entry name" value="PAS-like_dom_sf"/>
</dbReference>
<gene>
    <name evidence="12" type="ORF">MPEBLZ_01080</name>
</gene>
<dbReference type="PRINTS" id="PR00344">
    <property type="entry name" value="BCTRLSENSOR"/>
</dbReference>
<dbReference type="InterPro" id="IPR013767">
    <property type="entry name" value="PAS_fold"/>
</dbReference>
<dbReference type="Gene3D" id="1.10.287.130">
    <property type="match status" value="1"/>
</dbReference>
<feature type="domain" description="PAC" evidence="11">
    <location>
        <begin position="481"/>
        <end position="531"/>
    </location>
</feature>
<dbReference type="PROSITE" id="PS50109">
    <property type="entry name" value="HIS_KIN"/>
    <property type="match status" value="1"/>
</dbReference>
<dbReference type="AlphaFoldDB" id="A0A0P8E207"/>
<dbReference type="InterPro" id="IPR036097">
    <property type="entry name" value="HisK_dim/P_sf"/>
</dbReference>
<dbReference type="Gene3D" id="3.30.565.10">
    <property type="entry name" value="Histidine kinase-like ATPase, C-terminal domain"/>
    <property type="match status" value="1"/>
</dbReference>
<keyword evidence="3 6" id="KW-0597">Phosphoprotein</keyword>
<feature type="domain" description="PAS" evidence="10">
    <location>
        <begin position="162"/>
        <end position="232"/>
    </location>
</feature>
<keyword evidence="4" id="KW-0808">Transferase</keyword>
<keyword evidence="7" id="KW-1133">Transmembrane helix</keyword>
<dbReference type="InterPro" id="IPR036890">
    <property type="entry name" value="HATPase_C_sf"/>
</dbReference>
<comment type="catalytic activity">
    <reaction evidence="1">
        <text>ATP + protein L-histidine = ADP + protein N-phospho-L-histidine.</text>
        <dbReference type="EC" id="2.7.13.3"/>
    </reaction>
</comment>
<dbReference type="SMART" id="SM00388">
    <property type="entry name" value="HisKA"/>
    <property type="match status" value="1"/>
</dbReference>
<evidence type="ECO:0000256" key="6">
    <source>
        <dbReference type="PROSITE-ProRule" id="PRU00169"/>
    </source>
</evidence>
<feature type="transmembrane region" description="Helical" evidence="7">
    <location>
        <begin position="120"/>
        <end position="140"/>
    </location>
</feature>
<dbReference type="Pfam" id="PF00512">
    <property type="entry name" value="HisKA"/>
    <property type="match status" value="1"/>
</dbReference>
<dbReference type="InterPro" id="IPR003594">
    <property type="entry name" value="HATPase_dom"/>
</dbReference>
<feature type="domain" description="PAS" evidence="10">
    <location>
        <begin position="532"/>
        <end position="604"/>
    </location>
</feature>
<dbReference type="PROSITE" id="PS50113">
    <property type="entry name" value="PAC"/>
    <property type="match status" value="4"/>
</dbReference>
<dbReference type="PROSITE" id="PS50112">
    <property type="entry name" value="PAS"/>
    <property type="match status" value="5"/>
</dbReference>
<dbReference type="InterPro" id="IPR011006">
    <property type="entry name" value="CheY-like_superfamily"/>
</dbReference>
<dbReference type="PANTHER" id="PTHR43304:SF1">
    <property type="entry name" value="PAC DOMAIN-CONTAINING PROTEIN"/>
    <property type="match status" value="1"/>
</dbReference>
<dbReference type="SMART" id="SM00091">
    <property type="entry name" value="PAS"/>
    <property type="match status" value="5"/>
</dbReference>
<dbReference type="NCBIfam" id="TIGR00229">
    <property type="entry name" value="sensory_box"/>
    <property type="match status" value="5"/>
</dbReference>
<keyword evidence="5 12" id="KW-0418">Kinase</keyword>
<dbReference type="Pfam" id="PF00989">
    <property type="entry name" value="PAS"/>
    <property type="match status" value="2"/>
</dbReference>
<feature type="domain" description="PAS" evidence="10">
    <location>
        <begin position="407"/>
        <end position="458"/>
    </location>
</feature>
<keyword evidence="7" id="KW-0472">Membrane</keyword>
<accession>A0A0P8E207</accession>
<sequence>MSRLKGQSYHLDALEWQFERRPGPELLEEVQQVESQIAQTFDELMLLDPGEERLQQLHKTQLEFQNNMHEMFRLITAGDLEKADILDKERVDPGFNALSDMITNTSAIYSERADQAQRKAGIDTTLVIIAAGIMVGSLILRFQKMQLRAKLITIEQKVLRQSEERYRTIIETAHDLIWTLNNDGNFTFFNMRSEETSGYKLSELIGKSFAPLIFPEDLPKVHEIFLKTLQGNPQSYDVRVYNKDGKIFILSVNTVPLYENDKIIGTVSFGRDITEHKQVEEALQQSEEKYRTLIDNIQDGVFIIQDAKIQFANESFARIGGYTVEEVIGKDLQEFVAPEDSKMVTDRYYRRQAGEDVPKEYEFHVLHKDGVTRILINANVGLSTFRSRVALVGTVKDITERRRAEEELRLFRNLIDRSNDAIFVADPETGHILDANGKACTSLGYKREELLNMHVFDFATVLPDHSSWKEHVQEVKKKGYMIFEGQQRRKDGAIFPVEVNISYISLEKNNYILSVARDITERKRMENTLRESEDRYRTVFETTGTVMAIIEEDTKISLVNEEFEKLTGYPGEEVEGKKSLTEFIVKEDLERMKKYHRERRVDPKLAPNKYEIRLIDRNGSIKDIFLNIAMIPGTKKSIVSLMDITEHKRSEEQVREQAALLEKAQDAILVRNLEDSITYWNKSAQRLYGWTAQEAIGKNASELLYKDIEDSSRHIEARKSVVERGEWNGDLYHVTKDGREIIVESRWTLMHDNKGKPKSILAINTDITEKKKLEEQFLRAQRMESVGTLAGGIAHDINNVLTPIMLSLELLKEKFTDNKSQQLIDILDRSAKRGASLIKQVQSFARGVEGERMPLQTAHLISEIRQIAQETFPRSIEIMTDIQKDLWTISGDATQLHQVLMNLCVNARDAMPDGGILTISARNIFIDEDYTHIDIEARVGHYIVIAVTDTGAGIPPKIMDRMFEPFFTTKENGKGTGLGLSTALGIVKSHGGFINVYSEAGKGTTFKVHLPAITTTETQKAEEPAHERFRGSGELILIVDDEAQIRDITSSVLQTNGYRVLTANNGLEAIALYEQNREEIKIVLMDMMMPVMDGLASIQELRKINPQLKIIAASGLTEKDKLTKAAGTVNAFLPKPYTAEKLLRTIHEVLSAE</sequence>
<proteinExistence type="predicted"/>
<evidence type="ECO:0000256" key="3">
    <source>
        <dbReference type="ARBA" id="ARBA00022553"/>
    </source>
</evidence>
<dbReference type="CDD" id="cd00130">
    <property type="entry name" value="PAS"/>
    <property type="match status" value="5"/>
</dbReference>
<dbReference type="Pfam" id="PF02518">
    <property type="entry name" value="HATPase_c"/>
    <property type="match status" value="1"/>
</dbReference>
<dbReference type="PANTHER" id="PTHR43304">
    <property type="entry name" value="PHYTOCHROME-LIKE PROTEIN CPH1"/>
    <property type="match status" value="1"/>
</dbReference>
<dbReference type="InterPro" id="IPR001789">
    <property type="entry name" value="Sig_transdc_resp-reg_receiver"/>
</dbReference>
<dbReference type="InterPro" id="IPR052162">
    <property type="entry name" value="Sensor_kinase/Photoreceptor"/>
</dbReference>
<dbReference type="Pfam" id="PF13426">
    <property type="entry name" value="PAS_9"/>
    <property type="match status" value="3"/>
</dbReference>
<reference evidence="12 13" key="1">
    <citation type="submission" date="2015-09" db="EMBL/GenBank/DDBJ databases">
        <title>A metagenomics-based metabolic model of nitrate-dependent anaerobic oxidation of methane by Methanoperedens-like archaea.</title>
        <authorList>
            <person name="Arshad A."/>
            <person name="Speth D.R."/>
            <person name="De Graaf R.M."/>
            <person name="Op Den Camp H.J."/>
            <person name="Jetten M.S."/>
            <person name="Welte C.U."/>
        </authorList>
    </citation>
    <scope>NUCLEOTIDE SEQUENCE [LARGE SCALE GENOMIC DNA]</scope>
</reference>
<dbReference type="Gene3D" id="3.30.450.20">
    <property type="entry name" value="PAS domain"/>
    <property type="match status" value="5"/>
</dbReference>
<dbReference type="EC" id="2.7.13.3" evidence="2"/>
<name>A0A0P8E207_9EURY</name>
<dbReference type="GO" id="GO:0000155">
    <property type="term" value="F:phosphorelay sensor kinase activity"/>
    <property type="evidence" value="ECO:0007669"/>
    <property type="project" value="InterPro"/>
</dbReference>
<feature type="domain" description="PAC" evidence="11">
    <location>
        <begin position="234"/>
        <end position="285"/>
    </location>
</feature>
<dbReference type="SUPFAM" id="SSF55874">
    <property type="entry name" value="ATPase domain of HSP90 chaperone/DNA topoisomerase II/histidine kinase"/>
    <property type="match status" value="1"/>
</dbReference>
<evidence type="ECO:0000256" key="2">
    <source>
        <dbReference type="ARBA" id="ARBA00012438"/>
    </source>
</evidence>
<dbReference type="InterPro" id="IPR001610">
    <property type="entry name" value="PAC"/>
</dbReference>
<dbReference type="CDD" id="cd00082">
    <property type="entry name" value="HisKA"/>
    <property type="match status" value="1"/>
</dbReference>
<dbReference type="PATRIC" id="fig|1719120.3.peg.1163"/>
<comment type="caution">
    <text evidence="12">The sequence shown here is derived from an EMBL/GenBank/DDBJ whole genome shotgun (WGS) entry which is preliminary data.</text>
</comment>
<dbReference type="SMART" id="SM00448">
    <property type="entry name" value="REC"/>
    <property type="match status" value="1"/>
</dbReference>
<dbReference type="CDD" id="cd00156">
    <property type="entry name" value="REC"/>
    <property type="match status" value="1"/>
</dbReference>
<dbReference type="Pfam" id="PF00072">
    <property type="entry name" value="Response_reg"/>
    <property type="match status" value="1"/>
</dbReference>
<evidence type="ECO:0000259" key="11">
    <source>
        <dbReference type="PROSITE" id="PS50113"/>
    </source>
</evidence>
<evidence type="ECO:0000313" key="12">
    <source>
        <dbReference type="EMBL" id="KPQ44324.1"/>
    </source>
</evidence>
<evidence type="ECO:0000256" key="1">
    <source>
        <dbReference type="ARBA" id="ARBA00000085"/>
    </source>
</evidence>
<dbReference type="InterPro" id="IPR000014">
    <property type="entry name" value="PAS"/>
</dbReference>
<feature type="domain" description="Response regulatory" evidence="9">
    <location>
        <begin position="1035"/>
        <end position="1150"/>
    </location>
</feature>
<feature type="modified residue" description="4-aspartylphosphate" evidence="6">
    <location>
        <position position="1086"/>
    </location>
</feature>
<feature type="domain" description="Histidine kinase" evidence="8">
    <location>
        <begin position="792"/>
        <end position="1014"/>
    </location>
</feature>
<dbReference type="SUPFAM" id="SSF55785">
    <property type="entry name" value="PYP-like sensor domain (PAS domain)"/>
    <property type="match status" value="5"/>
</dbReference>
<evidence type="ECO:0000259" key="9">
    <source>
        <dbReference type="PROSITE" id="PS50110"/>
    </source>
</evidence>
<dbReference type="SUPFAM" id="SSF47384">
    <property type="entry name" value="Homodimeric domain of signal transducing histidine kinase"/>
    <property type="match status" value="1"/>
</dbReference>
<protein>
    <recommendedName>
        <fullName evidence="2">histidine kinase</fullName>
        <ecNumber evidence="2">2.7.13.3</ecNumber>
    </recommendedName>
</protein>
<dbReference type="Gene3D" id="3.40.50.2300">
    <property type="match status" value="1"/>
</dbReference>
<dbReference type="EMBL" id="LKCM01000099">
    <property type="protein sequence ID" value="KPQ44324.1"/>
    <property type="molecule type" value="Genomic_DNA"/>
</dbReference>
<feature type="domain" description="PAC" evidence="11">
    <location>
        <begin position="359"/>
        <end position="410"/>
    </location>
</feature>
<evidence type="ECO:0000256" key="4">
    <source>
        <dbReference type="ARBA" id="ARBA00022679"/>
    </source>
</evidence>
<feature type="domain" description="PAC" evidence="11">
    <location>
        <begin position="727"/>
        <end position="779"/>
    </location>
</feature>
<dbReference type="SMART" id="SM00387">
    <property type="entry name" value="HATPase_c"/>
    <property type="match status" value="1"/>
</dbReference>
<evidence type="ECO:0000313" key="13">
    <source>
        <dbReference type="Proteomes" id="UP000050360"/>
    </source>
</evidence>
<evidence type="ECO:0000259" key="8">
    <source>
        <dbReference type="PROSITE" id="PS50109"/>
    </source>
</evidence>
<evidence type="ECO:0000256" key="7">
    <source>
        <dbReference type="SAM" id="Phobius"/>
    </source>
</evidence>
<feature type="domain" description="PAS" evidence="10">
    <location>
        <begin position="653"/>
        <end position="725"/>
    </location>
</feature>
<dbReference type="Proteomes" id="UP000050360">
    <property type="component" value="Unassembled WGS sequence"/>
</dbReference>
<dbReference type="GO" id="GO:0006355">
    <property type="term" value="P:regulation of DNA-templated transcription"/>
    <property type="evidence" value="ECO:0007669"/>
    <property type="project" value="InterPro"/>
</dbReference>
<dbReference type="InterPro" id="IPR000700">
    <property type="entry name" value="PAS-assoc_C"/>
</dbReference>
<organism evidence="12 13">
    <name type="scientific">Candidatus Methanoperedens nitratireducens</name>
    <dbReference type="NCBI Taxonomy" id="1392998"/>
    <lineage>
        <taxon>Archaea</taxon>
        <taxon>Methanobacteriati</taxon>
        <taxon>Methanobacteriota</taxon>
        <taxon>Stenosarchaea group</taxon>
        <taxon>Methanomicrobia</taxon>
        <taxon>Methanosarcinales</taxon>
        <taxon>ANME-2 cluster</taxon>
        <taxon>Candidatus Methanoperedentaceae</taxon>
        <taxon>Candidatus Methanoperedens</taxon>
    </lineage>
</organism>